<feature type="domain" description="AB hydrolase-1" evidence="2">
    <location>
        <begin position="31"/>
        <end position="134"/>
    </location>
</feature>
<sequence length="351" mass="38312">MADSSRKVEKRDIPTARLAVRARLVGEEGFPVIFVHGNCSSSAFFESLMKTLPEGFRGIAPDMRGYGETEPKTIDATRGMRDFSDDLVALMDALSLKRAVFVAHSAGAGMVMQLSLDHPERVAGVVVEAPLSPYGFGGTKDTDGTPCWADFAGSGGGTANPDFVQRLKSKDRSTETPTSPRNVMNGCYVKPPFRHPDEEMLLDSVLNTHVSDELYPGNFTKSDNWPGVAPGTTGMNNAMAPRYYNTSSFAALKNGPDVLWIRGADDAIVSDTSLFDFGFLGKLGAVPGWPGDEKYPPQPMVSQMRGVMERYAKNGGRFREVVLQDTGHSPHLEKTQEFEALLTPFLREHAR</sequence>
<evidence type="ECO:0000259" key="2">
    <source>
        <dbReference type="Pfam" id="PF00561"/>
    </source>
</evidence>
<accession>A0A3A8IKB8</accession>
<dbReference type="PANTHER" id="PTHR43798">
    <property type="entry name" value="MONOACYLGLYCEROL LIPASE"/>
    <property type="match status" value="1"/>
</dbReference>
<organism evidence="3 4">
    <name type="scientific">Corallococcus terminator</name>
    <dbReference type="NCBI Taxonomy" id="2316733"/>
    <lineage>
        <taxon>Bacteria</taxon>
        <taxon>Pseudomonadati</taxon>
        <taxon>Myxococcota</taxon>
        <taxon>Myxococcia</taxon>
        <taxon>Myxococcales</taxon>
        <taxon>Cystobacterineae</taxon>
        <taxon>Myxococcaceae</taxon>
        <taxon>Corallococcus</taxon>
    </lineage>
</organism>
<dbReference type="OrthoDB" id="9785847at2"/>
<dbReference type="AlphaFoldDB" id="A0A3A8IKB8"/>
<evidence type="ECO:0000313" key="3">
    <source>
        <dbReference type="EMBL" id="RKG83138.1"/>
    </source>
</evidence>
<proteinExistence type="predicted"/>
<keyword evidence="1 3" id="KW-0378">Hydrolase</keyword>
<keyword evidence="4" id="KW-1185">Reference proteome</keyword>
<dbReference type="GO" id="GO:0016787">
    <property type="term" value="F:hydrolase activity"/>
    <property type="evidence" value="ECO:0007669"/>
    <property type="project" value="UniProtKB-KW"/>
</dbReference>
<dbReference type="PRINTS" id="PR00111">
    <property type="entry name" value="ABHYDROLASE"/>
</dbReference>
<dbReference type="Proteomes" id="UP000268094">
    <property type="component" value="Unassembled WGS sequence"/>
</dbReference>
<evidence type="ECO:0000256" key="1">
    <source>
        <dbReference type="ARBA" id="ARBA00022801"/>
    </source>
</evidence>
<comment type="caution">
    <text evidence="3">The sequence shown here is derived from an EMBL/GenBank/DDBJ whole genome shotgun (WGS) entry which is preliminary data.</text>
</comment>
<dbReference type="InterPro" id="IPR000073">
    <property type="entry name" value="AB_hydrolase_1"/>
</dbReference>
<dbReference type="Gene3D" id="3.40.50.1820">
    <property type="entry name" value="alpha/beta hydrolase"/>
    <property type="match status" value="1"/>
</dbReference>
<dbReference type="Pfam" id="PF00561">
    <property type="entry name" value="Abhydrolase_1"/>
    <property type="match status" value="1"/>
</dbReference>
<protein>
    <submittedName>
        <fullName evidence="3">Alpha/beta hydrolase</fullName>
    </submittedName>
</protein>
<name>A0A3A8IKB8_9BACT</name>
<dbReference type="GO" id="GO:0016020">
    <property type="term" value="C:membrane"/>
    <property type="evidence" value="ECO:0007669"/>
    <property type="project" value="TreeGrafter"/>
</dbReference>
<dbReference type="InterPro" id="IPR000639">
    <property type="entry name" value="Epox_hydrolase-like"/>
</dbReference>
<dbReference type="InterPro" id="IPR050266">
    <property type="entry name" value="AB_hydrolase_sf"/>
</dbReference>
<dbReference type="PANTHER" id="PTHR43798:SF31">
    <property type="entry name" value="AB HYDROLASE SUPERFAMILY PROTEIN YCLE"/>
    <property type="match status" value="1"/>
</dbReference>
<reference evidence="4" key="1">
    <citation type="submission" date="2018-09" db="EMBL/GenBank/DDBJ databases">
        <authorList>
            <person name="Livingstone P.G."/>
            <person name="Whitworth D.E."/>
        </authorList>
    </citation>
    <scope>NUCLEOTIDE SEQUENCE [LARGE SCALE GENOMIC DNA]</scope>
    <source>
        <strain evidence="4">CA054A</strain>
    </source>
</reference>
<dbReference type="RefSeq" id="WP_120543057.1">
    <property type="nucleotide sequence ID" value="NZ_RAVZ01000184.1"/>
</dbReference>
<evidence type="ECO:0000313" key="4">
    <source>
        <dbReference type="Proteomes" id="UP000268094"/>
    </source>
</evidence>
<dbReference type="EMBL" id="RAVZ01000184">
    <property type="protein sequence ID" value="RKG83138.1"/>
    <property type="molecule type" value="Genomic_DNA"/>
</dbReference>
<gene>
    <name evidence="3" type="ORF">D7V88_24430</name>
</gene>
<dbReference type="PRINTS" id="PR00412">
    <property type="entry name" value="EPOXHYDRLASE"/>
</dbReference>
<dbReference type="SUPFAM" id="SSF53474">
    <property type="entry name" value="alpha/beta-Hydrolases"/>
    <property type="match status" value="1"/>
</dbReference>
<dbReference type="InterPro" id="IPR029058">
    <property type="entry name" value="AB_hydrolase_fold"/>
</dbReference>